<dbReference type="InterPro" id="IPR012334">
    <property type="entry name" value="Pectin_lyas_fold"/>
</dbReference>
<dbReference type="AlphaFoldDB" id="A0A6N6MKQ6"/>
<evidence type="ECO:0000256" key="8">
    <source>
        <dbReference type="ARBA" id="ARBA00038263"/>
    </source>
</evidence>
<dbReference type="Gene3D" id="2.160.20.10">
    <property type="entry name" value="Single-stranded right-handed beta-helix, Pectin lyase-like"/>
    <property type="match status" value="1"/>
</dbReference>
<proteinExistence type="inferred from homology"/>
<evidence type="ECO:0000256" key="1">
    <source>
        <dbReference type="ARBA" id="ARBA00001913"/>
    </source>
</evidence>
<dbReference type="EMBL" id="VZZJ01000024">
    <property type="protein sequence ID" value="KAB1070770.1"/>
    <property type="molecule type" value="Genomic_DNA"/>
</dbReference>
<evidence type="ECO:0000256" key="4">
    <source>
        <dbReference type="ARBA" id="ARBA00022723"/>
    </source>
</evidence>
<dbReference type="GO" id="GO:0005576">
    <property type="term" value="C:extracellular region"/>
    <property type="evidence" value="ECO:0007669"/>
    <property type="project" value="UniProtKB-SubCell"/>
</dbReference>
<evidence type="ECO:0000256" key="5">
    <source>
        <dbReference type="ARBA" id="ARBA00022729"/>
    </source>
</evidence>
<keyword evidence="4" id="KW-0479">Metal-binding</keyword>
<dbReference type="InterPro" id="IPR053868">
    <property type="entry name" value="Pel9A-like_beta_helix"/>
</dbReference>
<feature type="compositionally biased region" description="Low complexity" evidence="9">
    <location>
        <begin position="402"/>
        <end position="429"/>
    </location>
</feature>
<feature type="compositionally biased region" description="Polar residues" evidence="9">
    <location>
        <begin position="431"/>
        <end position="443"/>
    </location>
</feature>
<dbReference type="GO" id="GO:0046872">
    <property type="term" value="F:metal ion binding"/>
    <property type="evidence" value="ECO:0007669"/>
    <property type="project" value="UniProtKB-KW"/>
</dbReference>
<evidence type="ECO:0000256" key="7">
    <source>
        <dbReference type="ARBA" id="ARBA00023239"/>
    </source>
</evidence>
<dbReference type="InterPro" id="IPR052052">
    <property type="entry name" value="Polysaccharide_Lyase_9"/>
</dbReference>
<comment type="cofactor">
    <cofactor evidence="1">
        <name>Ca(2+)</name>
        <dbReference type="ChEBI" id="CHEBI:29108"/>
    </cofactor>
</comment>
<evidence type="ECO:0000313" key="12">
    <source>
        <dbReference type="Proteomes" id="UP000441523"/>
    </source>
</evidence>
<keyword evidence="6" id="KW-0106">Calcium</keyword>
<comment type="caution">
    <text evidence="11">The sequence shown here is derived from an EMBL/GenBank/DDBJ whole genome shotgun (WGS) entry which is preliminary data.</text>
</comment>
<sequence>MMTIYYVSTTGTDGASGAINDPFATLQAAHDQAKAGDTIYMRGGTYQLKSGIHLTNDGTADKPITIENYQQEKVVISAASVSGQAVTLDSASYNHIKGLEIADGGTGGILLSGSSNSNVLEDLDVHGSGWASEWEGKGFSVFGSSANNLLLNNDSHDNHDLRGDNADGFQIATTGAGNVLQGNRAWGNSDDGFDLFNVQDGTKAGAVTIDGNLAWHNGYSASGEHTGNGSGFKLGGTRPGAGGDSGGHTVSNNVAWDNAGTGFDENSASQPLKLTSNTAYDNGTNYYFEHGGNVLSDNLSAGSGNVSVTGTEDHNSWNVAQSVGASAFVSVDASAMTGDRGPDGALPASDFLHVISSSPVAGTGANIGSSGAGSSAGADGSGDGPASGTPQPEPAPIPTTPGQPTSGTGAAAGSANGSGNADGSGDPSSVDPVTTPATGTSGSDAPGEAGAGIPAPEGSSPGATGNEATPTTPAVGHHGNGHHWGSHGFSFDPSALAQAGSTAQAALGHLMDVWGRNHQSGEGHGHCGGAAAATETDLTAVQTDAGISSNSHHWHHESGWHLA</sequence>
<dbReference type="Proteomes" id="UP000441523">
    <property type="component" value="Unassembled WGS sequence"/>
</dbReference>
<dbReference type="InterPro" id="IPR006626">
    <property type="entry name" value="PbH1"/>
</dbReference>
<feature type="compositionally biased region" description="Low complexity" evidence="9">
    <location>
        <begin position="365"/>
        <end position="378"/>
    </location>
</feature>
<dbReference type="GO" id="GO:0016837">
    <property type="term" value="F:carbon-oxygen lyase activity, acting on polysaccharides"/>
    <property type="evidence" value="ECO:0007669"/>
    <property type="project" value="TreeGrafter"/>
</dbReference>
<keyword evidence="12" id="KW-1185">Reference proteome</keyword>
<protein>
    <recommendedName>
        <fullName evidence="10">Pel9A-like right handed beta-helix region domain-containing protein</fullName>
    </recommendedName>
</protein>
<evidence type="ECO:0000256" key="3">
    <source>
        <dbReference type="ARBA" id="ARBA00022525"/>
    </source>
</evidence>
<dbReference type="SUPFAM" id="SSF51126">
    <property type="entry name" value="Pectin lyase-like"/>
    <property type="match status" value="1"/>
</dbReference>
<keyword evidence="5" id="KW-0732">Signal</keyword>
<feature type="compositionally biased region" description="Low complexity" evidence="9">
    <location>
        <begin position="445"/>
        <end position="463"/>
    </location>
</feature>
<comment type="similarity">
    <text evidence="8">Belongs to the polysaccharide lyase 9 family.</text>
</comment>
<accession>A0A6N6MKQ6</accession>
<keyword evidence="3" id="KW-0964">Secreted</keyword>
<dbReference type="SMART" id="SM00710">
    <property type="entry name" value="PbH1"/>
    <property type="match status" value="7"/>
</dbReference>
<comment type="subcellular location">
    <subcellularLocation>
        <location evidence="2">Secreted</location>
    </subcellularLocation>
</comment>
<feature type="compositionally biased region" description="Pro residues" evidence="9">
    <location>
        <begin position="391"/>
        <end position="401"/>
    </location>
</feature>
<evidence type="ECO:0000259" key="10">
    <source>
        <dbReference type="Pfam" id="PF22842"/>
    </source>
</evidence>
<evidence type="ECO:0000256" key="6">
    <source>
        <dbReference type="ARBA" id="ARBA00022837"/>
    </source>
</evidence>
<dbReference type="Pfam" id="PF22842">
    <property type="entry name" value="Pel9A-like_beta_helix"/>
    <property type="match status" value="1"/>
</dbReference>
<gene>
    <name evidence="11" type="ORF">F6X51_21600</name>
</gene>
<organism evidence="11 12">
    <name type="scientific">Methylobacterium planeticum</name>
    <dbReference type="NCBI Taxonomy" id="2615211"/>
    <lineage>
        <taxon>Bacteria</taxon>
        <taxon>Pseudomonadati</taxon>
        <taxon>Pseudomonadota</taxon>
        <taxon>Alphaproteobacteria</taxon>
        <taxon>Hyphomicrobiales</taxon>
        <taxon>Methylobacteriaceae</taxon>
        <taxon>Methylobacterium</taxon>
    </lineage>
</organism>
<dbReference type="PANTHER" id="PTHR40088">
    <property type="entry name" value="PECTATE LYASE (EUROFUNG)"/>
    <property type="match status" value="1"/>
</dbReference>
<keyword evidence="7" id="KW-0456">Lyase</keyword>
<feature type="region of interest" description="Disordered" evidence="9">
    <location>
        <begin position="365"/>
        <end position="487"/>
    </location>
</feature>
<reference evidence="11 12" key="1">
    <citation type="submission" date="2019-09" db="EMBL/GenBank/DDBJ databases">
        <title>YIM 132548 draft genome.</title>
        <authorList>
            <person name="Jiang L."/>
        </authorList>
    </citation>
    <scope>NUCLEOTIDE SEQUENCE [LARGE SCALE GENOMIC DNA]</scope>
    <source>
        <strain evidence="11 12">YIM 132548</strain>
    </source>
</reference>
<evidence type="ECO:0000256" key="2">
    <source>
        <dbReference type="ARBA" id="ARBA00004613"/>
    </source>
</evidence>
<name>A0A6N6MKQ6_9HYPH</name>
<evidence type="ECO:0000256" key="9">
    <source>
        <dbReference type="SAM" id="MobiDB-lite"/>
    </source>
</evidence>
<evidence type="ECO:0000313" key="11">
    <source>
        <dbReference type="EMBL" id="KAB1070770.1"/>
    </source>
</evidence>
<dbReference type="PANTHER" id="PTHR40088:SF1">
    <property type="entry name" value="PECTATE LYASE PEL9"/>
    <property type="match status" value="1"/>
</dbReference>
<dbReference type="InterPro" id="IPR011050">
    <property type="entry name" value="Pectin_lyase_fold/virulence"/>
</dbReference>
<feature type="domain" description="Pel9A-like right handed beta-helix region" evidence="10">
    <location>
        <begin position="4"/>
        <end position="288"/>
    </location>
</feature>